<evidence type="ECO:0000256" key="2">
    <source>
        <dbReference type="ARBA" id="ARBA00008333"/>
    </source>
</evidence>
<feature type="transmembrane region" description="Helical" evidence="7">
    <location>
        <begin position="166"/>
        <end position="186"/>
    </location>
</feature>
<dbReference type="PANTHER" id="PTHR31632:SF2">
    <property type="entry name" value="PLASMA MEMBRANE IRON PERMEASE"/>
    <property type="match status" value="1"/>
</dbReference>
<dbReference type="Pfam" id="PF01408">
    <property type="entry name" value="GFO_IDH_MocA"/>
    <property type="match status" value="1"/>
</dbReference>
<comment type="similarity">
    <text evidence="2">Belongs to the oxidase-dependent Fe transporter (OFeT) (TC 9.A.10.1) family.</text>
</comment>
<gene>
    <name evidence="10" type="ORF">QBZ16_002024</name>
</gene>
<feature type="domain" description="Mechanosensitive ion channel MscS" evidence="8">
    <location>
        <begin position="803"/>
        <end position="858"/>
    </location>
</feature>
<feature type="region of interest" description="Disordered" evidence="6">
    <location>
        <begin position="309"/>
        <end position="366"/>
    </location>
</feature>
<feature type="transmembrane region" description="Helical" evidence="7">
    <location>
        <begin position="87"/>
        <end position="109"/>
    </location>
</feature>
<dbReference type="InterPro" id="IPR006685">
    <property type="entry name" value="MscS_channel_2nd"/>
</dbReference>
<dbReference type="InterPro" id="IPR010920">
    <property type="entry name" value="LSM_dom_sf"/>
</dbReference>
<feature type="transmembrane region" description="Helical" evidence="7">
    <location>
        <begin position="130"/>
        <end position="154"/>
    </location>
</feature>
<feature type="transmembrane region" description="Helical" evidence="7">
    <location>
        <begin position="6"/>
        <end position="30"/>
    </location>
</feature>
<organism evidence="10 11">
    <name type="scientific">Prototheca wickerhamii</name>
    <dbReference type="NCBI Taxonomy" id="3111"/>
    <lineage>
        <taxon>Eukaryota</taxon>
        <taxon>Viridiplantae</taxon>
        <taxon>Chlorophyta</taxon>
        <taxon>core chlorophytes</taxon>
        <taxon>Trebouxiophyceae</taxon>
        <taxon>Chlorellales</taxon>
        <taxon>Chlorellaceae</taxon>
        <taxon>Prototheca</taxon>
    </lineage>
</organism>
<evidence type="ECO:0000259" key="9">
    <source>
        <dbReference type="Pfam" id="PF01408"/>
    </source>
</evidence>
<dbReference type="Proteomes" id="UP001255856">
    <property type="component" value="Unassembled WGS sequence"/>
</dbReference>
<dbReference type="GO" id="GO:0000166">
    <property type="term" value="F:nucleotide binding"/>
    <property type="evidence" value="ECO:0007669"/>
    <property type="project" value="InterPro"/>
</dbReference>
<dbReference type="InterPro" id="IPR011014">
    <property type="entry name" value="MscS_channel_TM-2"/>
</dbReference>
<reference evidence="10" key="1">
    <citation type="submission" date="2021-01" db="EMBL/GenBank/DDBJ databases">
        <authorList>
            <person name="Eckstrom K.M.E."/>
        </authorList>
    </citation>
    <scope>NUCLEOTIDE SEQUENCE</scope>
    <source>
        <strain evidence="10">UVCC 0001</strain>
    </source>
</reference>
<keyword evidence="11" id="KW-1185">Reference proteome</keyword>
<keyword evidence="5 7" id="KW-0472">Membrane</keyword>
<evidence type="ECO:0000256" key="7">
    <source>
        <dbReference type="SAM" id="Phobius"/>
    </source>
</evidence>
<dbReference type="InterPro" id="IPR000683">
    <property type="entry name" value="Gfo/Idh/MocA-like_OxRdtase_N"/>
</dbReference>
<feature type="domain" description="Gfo/Idh/MocA-like oxidoreductase N-terminal" evidence="9">
    <location>
        <begin position="1009"/>
        <end position="1069"/>
    </location>
</feature>
<feature type="transmembrane region" description="Helical" evidence="7">
    <location>
        <begin position="198"/>
        <end position="226"/>
    </location>
</feature>
<feature type="compositionally biased region" description="Low complexity" evidence="6">
    <location>
        <begin position="412"/>
        <end position="425"/>
    </location>
</feature>
<evidence type="ECO:0000256" key="5">
    <source>
        <dbReference type="ARBA" id="ARBA00023136"/>
    </source>
</evidence>
<proteinExistence type="inferred from homology"/>
<dbReference type="PANTHER" id="PTHR31632">
    <property type="entry name" value="IRON TRANSPORTER FTH1"/>
    <property type="match status" value="1"/>
</dbReference>
<protein>
    <submittedName>
        <fullName evidence="10">Uncharacterized protein</fullName>
    </submittedName>
</protein>
<dbReference type="SUPFAM" id="SSF55347">
    <property type="entry name" value="Glyceraldehyde-3-phosphate dehydrogenase-like, C-terminal domain"/>
    <property type="match status" value="1"/>
</dbReference>
<comment type="caution">
    <text evidence="10">The sequence shown here is derived from an EMBL/GenBank/DDBJ whole genome shotgun (WGS) entry which is preliminary data.</text>
</comment>
<feature type="transmembrane region" description="Helical" evidence="7">
    <location>
        <begin position="656"/>
        <end position="674"/>
    </location>
</feature>
<feature type="transmembrane region" description="Helical" evidence="7">
    <location>
        <begin position="768"/>
        <end position="801"/>
    </location>
</feature>
<feature type="transmembrane region" description="Helical" evidence="7">
    <location>
        <begin position="275"/>
        <end position="295"/>
    </location>
</feature>
<dbReference type="InterPro" id="IPR036291">
    <property type="entry name" value="NAD(P)-bd_dom_sf"/>
</dbReference>
<dbReference type="Gene3D" id="3.30.360.10">
    <property type="entry name" value="Dihydrodipicolinate Reductase, domain 2"/>
    <property type="match status" value="1"/>
</dbReference>
<feature type="transmembrane region" description="Helical" evidence="7">
    <location>
        <begin position="694"/>
        <end position="714"/>
    </location>
</feature>
<evidence type="ECO:0000256" key="6">
    <source>
        <dbReference type="SAM" id="MobiDB-lite"/>
    </source>
</evidence>
<keyword evidence="3 7" id="KW-0812">Transmembrane</keyword>
<dbReference type="Gene3D" id="3.40.50.720">
    <property type="entry name" value="NAD(P)-binding Rossmann-like Domain"/>
    <property type="match status" value="1"/>
</dbReference>
<accession>A0AAD9IM17</accession>
<dbReference type="GO" id="GO:0015093">
    <property type="term" value="F:ferrous iron transmembrane transporter activity"/>
    <property type="evidence" value="ECO:0007669"/>
    <property type="project" value="TreeGrafter"/>
</dbReference>
<dbReference type="EMBL" id="JASFZW010000002">
    <property type="protein sequence ID" value="KAK2079629.1"/>
    <property type="molecule type" value="Genomic_DNA"/>
</dbReference>
<keyword evidence="4 7" id="KW-1133">Transmembrane helix</keyword>
<feature type="transmembrane region" description="Helical" evidence="7">
    <location>
        <begin position="726"/>
        <end position="748"/>
    </location>
</feature>
<dbReference type="GO" id="GO:0033573">
    <property type="term" value="C:high-affinity iron permease complex"/>
    <property type="evidence" value="ECO:0007669"/>
    <property type="project" value="InterPro"/>
</dbReference>
<dbReference type="Gene3D" id="1.10.287.1260">
    <property type="match status" value="1"/>
</dbReference>
<sequence length="1336" mass="145331">MTYFSLPALFIMFRETLEAAIIIAVLLQLMERLQMPALKKWASLLCGSGRAWALGIALIVGVVFIVLFYVANTKIFSGNAENIFKGFIYWVAVLLITYVSYHMLKFYNLEKKWKYKLEKAFKEREAKQKSYRWTVAFLAFSATVREGIEAVLFLTGVSTGESVKSIIIPSIVGAILGFAAGALIFYTGRSIRSMKWFFIIMTVLLLMIAAGMVMNGLAAFMAAGWFGPTYPYEWVPWSNRVMWNTMGCCNPDTSEFWSLIRALFGYQPMPTNLFMLYYCLFWFIIATSLVYRWWLGVLTDKDRYKDEAQDVEGAEPAAYNPTFDPEFKKEDAGGSESGSGHSPKHAADEAVPASEPALAPAPPPTTSNCSLAFEGTKYVYSAEEYALEAFDSDEYRPAPAYDPDDYDTAFRPLKSPKGSPQKPSPQRLLAPDRASRLQSTAADGWRQARQRILAAAREQPRRSGADDNATGVGLQASPDASSAPRPPVMYPKVLEFAPRTPDADEFGAARHGARARSGSGPFGVPPGAVAALQRVARDGRQATASTVPALLRESLRHLAQLLSQVGLALRSTGGALCTLCAGSYFGLIRSLRLLRLQVRLSVRRLRQRVPRDEFRLPPAEADRWWKALLKERLPRGWFDAFWYVWMRPWARHLRTAVGLVSFFVKAPALMVYAASKMPLLVAVGKLSLLSSGALSLPVLAPLLLGTGMLLRSITANASYVFPRIGLTVLLFWCLWFAQGLVHNIVSFLRAQGALDGRLAGGIITTSEIATLVTGVIVLLSMLGVNVSALLLPAGVAVAFAAQDITRNFISGLFLFVVQPFRLGDRVAVCGVCEKMDLRYTCLRAGGRRLMVPNTAFMAREFLVADDALEAGRGKDDRLLHGVGGPPSPHYMSSVGWADPWAEQAGEGAAARGGAFADAIGPRPATLADAINPRPAPGNPPSAHDVADLEAEYVLRLLREKPVHAEVKEAAVKDGLREIFRLFHEAERQGVDIVSGDAHGAGGVRYWHGAEGLDELLGRPELEAVFIVVAAQATLEIVRKALRAGKWVLSEKPAGPTLDEVQGLLAWMESESIPTCRWAVQENYRGESGLVRAAELVRSGRYGAAVKLDLKAELPMAPGGRYYNSSWRRDLPGSFLLEGGVHFVAGLRLLCEAAGLGEVSRVSALLKRARGDVPEPDTLVGWGETSGGSPVGFSITQGGAVPRFLVSFVGTEGTVEAQRGVWGAWEEAADAGYVVHAQRKDGGREGHAPDARLPCALPFDGVGVQVSRFLRGVASLRGGGLGADAQEARAVCVEEAAQDLALMETLLRSGRERGAILDVPLVIPEDEEEILAGRHNA</sequence>
<evidence type="ECO:0000313" key="10">
    <source>
        <dbReference type="EMBL" id="KAK2079629.1"/>
    </source>
</evidence>
<dbReference type="Pfam" id="PF00924">
    <property type="entry name" value="MS_channel_2nd"/>
    <property type="match status" value="1"/>
</dbReference>
<comment type="subcellular location">
    <subcellularLocation>
        <location evidence="1">Membrane</location>
        <topology evidence="1">Multi-pass membrane protein</topology>
    </subcellularLocation>
</comment>
<evidence type="ECO:0000256" key="3">
    <source>
        <dbReference type="ARBA" id="ARBA00022692"/>
    </source>
</evidence>
<dbReference type="Pfam" id="PF03239">
    <property type="entry name" value="FTR1"/>
    <property type="match status" value="1"/>
</dbReference>
<feature type="transmembrane region" description="Helical" evidence="7">
    <location>
        <begin position="51"/>
        <end position="71"/>
    </location>
</feature>
<dbReference type="SUPFAM" id="SSF82861">
    <property type="entry name" value="Mechanosensitive channel protein MscS (YggB), transmembrane region"/>
    <property type="match status" value="1"/>
</dbReference>
<name>A0AAD9IM17_PROWI</name>
<dbReference type="InterPro" id="IPR004923">
    <property type="entry name" value="FTR1/Fip1/EfeU"/>
</dbReference>
<evidence type="ECO:0000313" key="11">
    <source>
        <dbReference type="Proteomes" id="UP001255856"/>
    </source>
</evidence>
<feature type="region of interest" description="Disordered" evidence="6">
    <location>
        <begin position="395"/>
        <end position="487"/>
    </location>
</feature>
<evidence type="ECO:0000256" key="1">
    <source>
        <dbReference type="ARBA" id="ARBA00004141"/>
    </source>
</evidence>
<evidence type="ECO:0000259" key="8">
    <source>
        <dbReference type="Pfam" id="PF00924"/>
    </source>
</evidence>
<dbReference type="SUPFAM" id="SSF51735">
    <property type="entry name" value="NAD(P)-binding Rossmann-fold domains"/>
    <property type="match status" value="1"/>
</dbReference>
<dbReference type="SUPFAM" id="SSF50182">
    <property type="entry name" value="Sm-like ribonucleoproteins"/>
    <property type="match status" value="1"/>
</dbReference>
<evidence type="ECO:0000256" key="4">
    <source>
        <dbReference type="ARBA" id="ARBA00022989"/>
    </source>
</evidence>